<name>A0ABU6UY88_9FABA</name>
<keyword evidence="1" id="KW-0235">DNA replication</keyword>
<feature type="non-terminal residue" evidence="2">
    <location>
        <position position="289"/>
    </location>
</feature>
<evidence type="ECO:0000256" key="1">
    <source>
        <dbReference type="ARBA" id="ARBA00022705"/>
    </source>
</evidence>
<accession>A0ABU6UY88</accession>
<dbReference type="InterPro" id="IPR000989">
    <property type="entry name" value="Rep"/>
</dbReference>
<organism evidence="2 3">
    <name type="scientific">Stylosanthes scabra</name>
    <dbReference type="NCBI Taxonomy" id="79078"/>
    <lineage>
        <taxon>Eukaryota</taxon>
        <taxon>Viridiplantae</taxon>
        <taxon>Streptophyta</taxon>
        <taxon>Embryophyta</taxon>
        <taxon>Tracheophyta</taxon>
        <taxon>Spermatophyta</taxon>
        <taxon>Magnoliopsida</taxon>
        <taxon>eudicotyledons</taxon>
        <taxon>Gunneridae</taxon>
        <taxon>Pentapetalae</taxon>
        <taxon>rosids</taxon>
        <taxon>fabids</taxon>
        <taxon>Fabales</taxon>
        <taxon>Fabaceae</taxon>
        <taxon>Papilionoideae</taxon>
        <taxon>50 kb inversion clade</taxon>
        <taxon>dalbergioids sensu lato</taxon>
        <taxon>Dalbergieae</taxon>
        <taxon>Pterocarpus clade</taxon>
        <taxon>Stylosanthes</taxon>
    </lineage>
</organism>
<comment type="caution">
    <text evidence="2">The sequence shown here is derived from an EMBL/GenBank/DDBJ whole genome shotgun (WGS) entry which is preliminary data.</text>
</comment>
<evidence type="ECO:0000313" key="3">
    <source>
        <dbReference type="Proteomes" id="UP001341840"/>
    </source>
</evidence>
<gene>
    <name evidence="2" type="ORF">PIB30_107677</name>
</gene>
<dbReference type="Pfam" id="PF01446">
    <property type="entry name" value="Rep_1"/>
    <property type="match status" value="1"/>
</dbReference>
<dbReference type="EMBL" id="JASCZI010125519">
    <property type="protein sequence ID" value="MED6166282.1"/>
    <property type="molecule type" value="Genomic_DNA"/>
</dbReference>
<proteinExistence type="predicted"/>
<dbReference type="Proteomes" id="UP001341840">
    <property type="component" value="Unassembled WGS sequence"/>
</dbReference>
<protein>
    <recommendedName>
        <fullName evidence="4">Replication protein</fullName>
    </recommendedName>
</protein>
<keyword evidence="3" id="KW-1185">Reference proteome</keyword>
<reference evidence="2 3" key="1">
    <citation type="journal article" date="2023" name="Plants (Basel)">
        <title>Bridging the Gap: Combining Genomics and Transcriptomics Approaches to Understand Stylosanthes scabra, an Orphan Legume from the Brazilian Caatinga.</title>
        <authorList>
            <person name="Ferreira-Neto J.R.C."/>
            <person name="da Silva M.D."/>
            <person name="Binneck E."/>
            <person name="de Melo N.F."/>
            <person name="da Silva R.H."/>
            <person name="de Melo A.L.T.M."/>
            <person name="Pandolfi V."/>
            <person name="Bustamante F.O."/>
            <person name="Brasileiro-Vidal A.C."/>
            <person name="Benko-Iseppon A.M."/>
        </authorList>
    </citation>
    <scope>NUCLEOTIDE SEQUENCE [LARGE SCALE GENOMIC DNA]</scope>
    <source>
        <tissue evidence="2">Leaves</tissue>
    </source>
</reference>
<evidence type="ECO:0000313" key="2">
    <source>
        <dbReference type="EMBL" id="MED6166282.1"/>
    </source>
</evidence>
<evidence type="ECO:0008006" key="4">
    <source>
        <dbReference type="Google" id="ProtNLM"/>
    </source>
</evidence>
<sequence>MSPEKENPLVDDCLAAESKQGADDAAGLPGRLARYSRAHHRAVEMSNYLKETGEVKLARNLGSCGHYLLFRDYFTVGKVRLHAAKFCQKHLLCPLCAIRRGAKMVKAYLDRLTVIRQAQPHLKAYLVTFTVKDGPDLAERFQHLHKSITKYHKARHQHDIQREVQKASGAVWSYEFKRGQNSGEWHPHLHAVWLCEDAPDMHRLRDEWKAITGDSFMVDVRPFHDQDDVVTGFLEVFKYAVKFADLPLEDTWHGFQTLAGRRLIASFGDFRGIDVPEDLTDEGLDDLPY</sequence>